<comment type="caution">
    <text evidence="7">The sequence shown here is derived from an EMBL/GenBank/DDBJ whole genome shotgun (WGS) entry which is preliminary data.</text>
</comment>
<evidence type="ECO:0000256" key="1">
    <source>
        <dbReference type="ARBA" id="ARBA00004170"/>
    </source>
</evidence>
<dbReference type="InterPro" id="IPR037519">
    <property type="entry name" value="LITAF_fam"/>
</dbReference>
<keyword evidence="8" id="KW-1185">Reference proteome</keyword>
<feature type="domain" description="LITAF" evidence="6">
    <location>
        <begin position="71"/>
        <end position="155"/>
    </location>
</feature>
<keyword evidence="5" id="KW-0472">Membrane</keyword>
<dbReference type="GO" id="GO:0016020">
    <property type="term" value="C:membrane"/>
    <property type="evidence" value="ECO:0007669"/>
    <property type="project" value="UniProtKB-SubCell"/>
</dbReference>
<dbReference type="Pfam" id="PF10601">
    <property type="entry name" value="zf-LITAF-like"/>
    <property type="match status" value="1"/>
</dbReference>
<evidence type="ECO:0000256" key="2">
    <source>
        <dbReference type="ARBA" id="ARBA00005975"/>
    </source>
</evidence>
<dbReference type="Proteomes" id="UP000689195">
    <property type="component" value="Unassembled WGS sequence"/>
</dbReference>
<comment type="subcellular location">
    <subcellularLocation>
        <location evidence="1">Membrane</location>
        <topology evidence="1">Peripheral membrane protein</topology>
    </subcellularLocation>
</comment>
<dbReference type="GO" id="GO:0008270">
    <property type="term" value="F:zinc ion binding"/>
    <property type="evidence" value="ECO:0007669"/>
    <property type="project" value="TreeGrafter"/>
</dbReference>
<evidence type="ECO:0000256" key="4">
    <source>
        <dbReference type="ARBA" id="ARBA00022833"/>
    </source>
</evidence>
<accession>A0A8S1VQC4</accession>
<evidence type="ECO:0000313" key="8">
    <source>
        <dbReference type="Proteomes" id="UP000689195"/>
    </source>
</evidence>
<protein>
    <recommendedName>
        <fullName evidence="6">LITAF domain-containing protein</fullName>
    </recommendedName>
</protein>
<organism evidence="7 8">
    <name type="scientific">Paramecium pentaurelia</name>
    <dbReference type="NCBI Taxonomy" id="43138"/>
    <lineage>
        <taxon>Eukaryota</taxon>
        <taxon>Sar</taxon>
        <taxon>Alveolata</taxon>
        <taxon>Ciliophora</taxon>
        <taxon>Intramacronucleata</taxon>
        <taxon>Oligohymenophorea</taxon>
        <taxon>Peniculida</taxon>
        <taxon>Parameciidae</taxon>
        <taxon>Paramecium</taxon>
    </lineage>
</organism>
<gene>
    <name evidence="7" type="ORF">PPENT_87.1.T0720019</name>
</gene>
<sequence>MQNNQHVQLQQEMTPTPSEGSISQVVYPSIQNQQIQIGQPIQQQIPVQQIIHQVPYQQSPYSQNEQPIYNPQQPIQLIQPIYSKYPSIITCVYCQRQVQTVVNYEPGTGTYVVGGILAAVGLWLGCCLIPCFIQDCKDAVHFCPSCQANVGKKRFIFD</sequence>
<dbReference type="AlphaFoldDB" id="A0A8S1VQC4"/>
<evidence type="ECO:0000259" key="6">
    <source>
        <dbReference type="PROSITE" id="PS51837"/>
    </source>
</evidence>
<dbReference type="PANTHER" id="PTHR23292">
    <property type="entry name" value="LIPOPOLYSACCHARIDE-INDUCED TUMOR NECROSIS FACTOR-ALPHA FACTOR"/>
    <property type="match status" value="1"/>
</dbReference>
<dbReference type="EMBL" id="CAJJDO010000072">
    <property type="protein sequence ID" value="CAD8179400.1"/>
    <property type="molecule type" value="Genomic_DNA"/>
</dbReference>
<evidence type="ECO:0000256" key="3">
    <source>
        <dbReference type="ARBA" id="ARBA00022723"/>
    </source>
</evidence>
<dbReference type="PANTHER" id="PTHR23292:SF6">
    <property type="entry name" value="FI16602P1-RELATED"/>
    <property type="match status" value="1"/>
</dbReference>
<evidence type="ECO:0000256" key="5">
    <source>
        <dbReference type="ARBA" id="ARBA00023136"/>
    </source>
</evidence>
<dbReference type="PROSITE" id="PS51837">
    <property type="entry name" value="LITAF"/>
    <property type="match status" value="1"/>
</dbReference>
<dbReference type="SMART" id="SM00714">
    <property type="entry name" value="LITAF"/>
    <property type="match status" value="1"/>
</dbReference>
<evidence type="ECO:0000313" key="7">
    <source>
        <dbReference type="EMBL" id="CAD8179400.1"/>
    </source>
</evidence>
<dbReference type="OrthoDB" id="435182at2759"/>
<reference evidence="7" key="1">
    <citation type="submission" date="2021-01" db="EMBL/GenBank/DDBJ databases">
        <authorList>
            <consortium name="Genoscope - CEA"/>
            <person name="William W."/>
        </authorList>
    </citation>
    <scope>NUCLEOTIDE SEQUENCE</scope>
</reference>
<name>A0A8S1VQC4_9CILI</name>
<dbReference type="InterPro" id="IPR006629">
    <property type="entry name" value="LITAF"/>
</dbReference>
<proteinExistence type="inferred from homology"/>
<comment type="similarity">
    <text evidence="2">Belongs to the CDIP1/LITAF family.</text>
</comment>
<keyword evidence="3" id="KW-0479">Metal-binding</keyword>
<keyword evidence="4" id="KW-0862">Zinc</keyword>